<protein>
    <recommendedName>
        <fullName evidence="2">eCIS core domain-containing protein</fullName>
    </recommendedName>
</protein>
<dbReference type="AlphaFoldDB" id="A0AAE3XK92"/>
<gene>
    <name evidence="3" type="ORF">HNQ88_000441</name>
</gene>
<feature type="domain" description="eCIS core" evidence="2">
    <location>
        <begin position="74"/>
        <end position="139"/>
    </location>
</feature>
<evidence type="ECO:0000256" key="1">
    <source>
        <dbReference type="SAM" id="MobiDB-lite"/>
    </source>
</evidence>
<accession>A0AAE3XK92</accession>
<feature type="compositionally biased region" description="Polar residues" evidence="1">
    <location>
        <begin position="7"/>
        <end position="16"/>
    </location>
</feature>
<evidence type="ECO:0000313" key="4">
    <source>
        <dbReference type="Proteomes" id="UP001185092"/>
    </source>
</evidence>
<dbReference type="Proteomes" id="UP001185092">
    <property type="component" value="Unassembled WGS sequence"/>
</dbReference>
<feature type="region of interest" description="Disordered" evidence="1">
    <location>
        <begin position="1"/>
        <end position="82"/>
    </location>
</feature>
<organism evidence="3 4">
    <name type="scientific">Aureibacter tunicatorum</name>
    <dbReference type="NCBI Taxonomy" id="866807"/>
    <lineage>
        <taxon>Bacteria</taxon>
        <taxon>Pseudomonadati</taxon>
        <taxon>Bacteroidota</taxon>
        <taxon>Cytophagia</taxon>
        <taxon>Cytophagales</taxon>
        <taxon>Persicobacteraceae</taxon>
        <taxon>Aureibacter</taxon>
    </lineage>
</organism>
<reference evidence="3" key="1">
    <citation type="submission" date="2023-07" db="EMBL/GenBank/DDBJ databases">
        <title>Genomic Encyclopedia of Type Strains, Phase IV (KMG-IV): sequencing the most valuable type-strain genomes for metagenomic binning, comparative biology and taxonomic classification.</title>
        <authorList>
            <person name="Goeker M."/>
        </authorList>
    </citation>
    <scope>NUCLEOTIDE SEQUENCE</scope>
    <source>
        <strain evidence="3">DSM 26174</strain>
    </source>
</reference>
<sequence length="762" mass="85731">MEKSEKNGSSFHQQAAQRKADQKMKDNWLAVQRKKDGEPNESSLFEAVEGTTQLQEAGATIQRQENKSPNSTGMPDQLKSGIESLSGQSMDDVKVHYNSSMPAQLQAHAYAQGTDIHLASGQEKHLPHEAWHVVQQKEGRVKPTKQLKGANINDDSALEKEADVMGAKAMQMKSSNSGSNTAQLKNNGSSQKVMQRYALAQDTLTNEVYNKSTNGNFVVGIGYPNHELYVDDDSVLDALNNRVEHGLLEFHSPSQKQFNFGTGNVQYHKVMPRHKSNGTYEVDQNHLNAGIKNVLVKNQAKFVAKSTDENYNEQNFEDNFNLDAKTTEFTSNTASSSHVYDFSMMAEFIRKSFSQLGYTDGDDDGLMEHKTRYVAAYKVINKYLKGKNTDKTAVIEAIETFKDALPDNPVNLLLQKVKTKATELRAKANNIPDASDANLLRKGHLNHQFNAIDNNEFLLPRGCDLVAGTTMGVENKEEAQGSFAMRFSMKSHDDDHVHFSTKLLADSTDFVTIEGFAKGSYNIFDDTWEFFLHGNKANEKDAFNDYTMSRYDFFDFKAEYMQKYDPTKQDMRLGVQKYMEAAIPREAMKFYNDHIVAGGGQATLKDKATRDFEAERAATQACGEAYIRLNSFPAKANCVQDDPQVGVMIQQAQTNLFNPNGRSAQQINTECLQAFDNILSRIVSNHLTKANSIARARNVYNSNQDENHLTRIQAWIDQCTTNKSNLKGRQLIAKAQHSSAITNLTQIKNKLIECRNYRRRFY</sequence>
<name>A0AAE3XK92_9BACT</name>
<dbReference type="InterPro" id="IPR025295">
    <property type="entry name" value="eCIS_core_dom"/>
</dbReference>
<keyword evidence="4" id="KW-1185">Reference proteome</keyword>
<dbReference type="Pfam" id="PF13699">
    <property type="entry name" value="eCIS_core"/>
    <property type="match status" value="1"/>
</dbReference>
<proteinExistence type="predicted"/>
<dbReference type="RefSeq" id="WP_309936930.1">
    <property type="nucleotide sequence ID" value="NZ_AP025305.1"/>
</dbReference>
<feature type="compositionally biased region" description="Polar residues" evidence="1">
    <location>
        <begin position="50"/>
        <end position="74"/>
    </location>
</feature>
<evidence type="ECO:0000313" key="3">
    <source>
        <dbReference type="EMBL" id="MDR6237465.1"/>
    </source>
</evidence>
<comment type="caution">
    <text evidence="3">The sequence shown here is derived from an EMBL/GenBank/DDBJ whole genome shotgun (WGS) entry which is preliminary data.</text>
</comment>
<dbReference type="EMBL" id="JAVDQD010000001">
    <property type="protein sequence ID" value="MDR6237465.1"/>
    <property type="molecule type" value="Genomic_DNA"/>
</dbReference>
<evidence type="ECO:0000259" key="2">
    <source>
        <dbReference type="Pfam" id="PF13699"/>
    </source>
</evidence>